<protein>
    <submittedName>
        <fullName evidence="2">Uncharacterized protein</fullName>
    </submittedName>
</protein>
<sequence>MIRQSNPLPPFYQARSRLTLEESGLAKETTMASDFAMVAASNEDVGASFVPSHMGQEKGQQQFGRKQTKQSRKIQVAAEMVEASKTRVALVVGRQWWLARSSAAGFELGVGSVS</sequence>
<evidence type="ECO:0000313" key="3">
    <source>
        <dbReference type="Proteomes" id="UP001420932"/>
    </source>
</evidence>
<dbReference type="Proteomes" id="UP001420932">
    <property type="component" value="Unassembled WGS sequence"/>
</dbReference>
<evidence type="ECO:0000313" key="2">
    <source>
        <dbReference type="EMBL" id="KAK9108354.1"/>
    </source>
</evidence>
<evidence type="ECO:0000256" key="1">
    <source>
        <dbReference type="SAM" id="MobiDB-lite"/>
    </source>
</evidence>
<dbReference type="AlphaFoldDB" id="A0AAP0NIK4"/>
<accession>A0AAP0NIK4</accession>
<gene>
    <name evidence="2" type="ORF">Syun_024365</name>
</gene>
<dbReference type="EMBL" id="JBBNAF010000010">
    <property type="protein sequence ID" value="KAK9108354.1"/>
    <property type="molecule type" value="Genomic_DNA"/>
</dbReference>
<reference evidence="2 3" key="1">
    <citation type="submission" date="2024-01" db="EMBL/GenBank/DDBJ databases">
        <title>Genome assemblies of Stephania.</title>
        <authorList>
            <person name="Yang L."/>
        </authorList>
    </citation>
    <scope>NUCLEOTIDE SEQUENCE [LARGE SCALE GENOMIC DNA]</scope>
    <source>
        <strain evidence="2">YNDBR</strain>
        <tissue evidence="2">Leaf</tissue>
    </source>
</reference>
<keyword evidence="3" id="KW-1185">Reference proteome</keyword>
<comment type="caution">
    <text evidence="2">The sequence shown here is derived from an EMBL/GenBank/DDBJ whole genome shotgun (WGS) entry which is preliminary data.</text>
</comment>
<proteinExistence type="predicted"/>
<organism evidence="2 3">
    <name type="scientific">Stephania yunnanensis</name>
    <dbReference type="NCBI Taxonomy" id="152371"/>
    <lineage>
        <taxon>Eukaryota</taxon>
        <taxon>Viridiplantae</taxon>
        <taxon>Streptophyta</taxon>
        <taxon>Embryophyta</taxon>
        <taxon>Tracheophyta</taxon>
        <taxon>Spermatophyta</taxon>
        <taxon>Magnoliopsida</taxon>
        <taxon>Ranunculales</taxon>
        <taxon>Menispermaceae</taxon>
        <taxon>Menispermoideae</taxon>
        <taxon>Cissampelideae</taxon>
        <taxon>Stephania</taxon>
    </lineage>
</organism>
<name>A0AAP0NIK4_9MAGN</name>
<feature type="region of interest" description="Disordered" evidence="1">
    <location>
        <begin position="48"/>
        <end position="69"/>
    </location>
</feature>